<dbReference type="EMBL" id="BNJQ01000012">
    <property type="protein sequence ID" value="GHP06381.1"/>
    <property type="molecule type" value="Genomic_DNA"/>
</dbReference>
<dbReference type="CDD" id="cd16495">
    <property type="entry name" value="RING_CH-C4HC3_MARCH"/>
    <property type="match status" value="1"/>
</dbReference>
<evidence type="ECO:0000256" key="11">
    <source>
        <dbReference type="SAM" id="Phobius"/>
    </source>
</evidence>
<evidence type="ECO:0000256" key="4">
    <source>
        <dbReference type="ARBA" id="ARBA00022723"/>
    </source>
</evidence>
<sequence length="266" mass="28724">MAFLARLRQRLPLGRTRNNNDGDGDGDGDAGGNAQQQPSGSAAEEPPVCRICLCGDETAPLISPCKCRGTNAKVHLACLNTWRRASANARSLRECLTCGHVYDTRKSQLALMLDSQWAVPVATGVAIGAAAHVVAIIAAIVCGSIGNAATRIYHAMYLYPPWRNWTWAWAVRLAAALDTAVVATVLLGVIGFAHAIYIKYQQHPQHFLRYSAVPLVMLANSHGGAAVRVFSAIGLWVGYHSAFKCTRSLASYALMRWGETILEVHD</sequence>
<dbReference type="OrthoDB" id="264354at2759"/>
<dbReference type="GO" id="GO:0016740">
    <property type="term" value="F:transferase activity"/>
    <property type="evidence" value="ECO:0007669"/>
    <property type="project" value="UniProtKB-KW"/>
</dbReference>
<evidence type="ECO:0000313" key="13">
    <source>
        <dbReference type="EMBL" id="GHP06381.1"/>
    </source>
</evidence>
<dbReference type="SUPFAM" id="SSF57850">
    <property type="entry name" value="RING/U-box"/>
    <property type="match status" value="1"/>
</dbReference>
<dbReference type="Proteomes" id="UP000660262">
    <property type="component" value="Unassembled WGS sequence"/>
</dbReference>
<evidence type="ECO:0000256" key="8">
    <source>
        <dbReference type="ARBA" id="ARBA00022989"/>
    </source>
</evidence>
<reference evidence="13" key="1">
    <citation type="submission" date="2020-10" db="EMBL/GenBank/DDBJ databases">
        <title>Unveiling of a novel bifunctional photoreceptor, Dualchrome1, isolated from a cosmopolitan green alga.</title>
        <authorList>
            <person name="Suzuki S."/>
            <person name="Kawachi M."/>
        </authorList>
    </citation>
    <scope>NUCLEOTIDE SEQUENCE</scope>
    <source>
        <strain evidence="13">NIES 2893</strain>
    </source>
</reference>
<dbReference type="AlphaFoldDB" id="A0A830HLF2"/>
<evidence type="ECO:0000256" key="9">
    <source>
        <dbReference type="ARBA" id="ARBA00023136"/>
    </source>
</evidence>
<evidence type="ECO:0000256" key="10">
    <source>
        <dbReference type="SAM" id="MobiDB-lite"/>
    </source>
</evidence>
<evidence type="ECO:0000256" key="7">
    <source>
        <dbReference type="ARBA" id="ARBA00022833"/>
    </source>
</evidence>
<keyword evidence="6" id="KW-0833">Ubl conjugation pathway</keyword>
<evidence type="ECO:0000313" key="14">
    <source>
        <dbReference type="Proteomes" id="UP000660262"/>
    </source>
</evidence>
<gene>
    <name evidence="13" type="ORF">PPROV_000512600</name>
</gene>
<dbReference type="InterPro" id="IPR013083">
    <property type="entry name" value="Znf_RING/FYVE/PHD"/>
</dbReference>
<dbReference type="PROSITE" id="PS51292">
    <property type="entry name" value="ZF_RING_CH"/>
    <property type="match status" value="1"/>
</dbReference>
<keyword evidence="8 11" id="KW-1133">Transmembrane helix</keyword>
<evidence type="ECO:0000256" key="1">
    <source>
        <dbReference type="ARBA" id="ARBA00004141"/>
    </source>
</evidence>
<organism evidence="13 14">
    <name type="scientific">Pycnococcus provasolii</name>
    <dbReference type="NCBI Taxonomy" id="41880"/>
    <lineage>
        <taxon>Eukaryota</taxon>
        <taxon>Viridiplantae</taxon>
        <taxon>Chlorophyta</taxon>
        <taxon>Pseudoscourfieldiophyceae</taxon>
        <taxon>Pseudoscourfieldiales</taxon>
        <taxon>Pycnococcaceae</taxon>
        <taxon>Pycnococcus</taxon>
    </lineage>
</organism>
<dbReference type="GO" id="GO:0008270">
    <property type="term" value="F:zinc ion binding"/>
    <property type="evidence" value="ECO:0007669"/>
    <property type="project" value="UniProtKB-KW"/>
</dbReference>
<dbReference type="GO" id="GO:0016020">
    <property type="term" value="C:membrane"/>
    <property type="evidence" value="ECO:0007669"/>
    <property type="project" value="UniProtKB-SubCell"/>
</dbReference>
<keyword evidence="5" id="KW-0863">Zinc-finger</keyword>
<comment type="caution">
    <text evidence="13">The sequence shown here is derived from an EMBL/GenBank/DDBJ whole genome shotgun (WGS) entry which is preliminary data.</text>
</comment>
<comment type="subcellular location">
    <subcellularLocation>
        <location evidence="1">Membrane</location>
        <topology evidence="1">Multi-pass membrane protein</topology>
    </subcellularLocation>
</comment>
<proteinExistence type="predicted"/>
<evidence type="ECO:0000256" key="5">
    <source>
        <dbReference type="ARBA" id="ARBA00022771"/>
    </source>
</evidence>
<feature type="transmembrane region" description="Helical" evidence="11">
    <location>
        <begin position="169"/>
        <end position="198"/>
    </location>
</feature>
<name>A0A830HLF2_9CHLO</name>
<dbReference type="Pfam" id="PF12906">
    <property type="entry name" value="RINGv"/>
    <property type="match status" value="1"/>
</dbReference>
<evidence type="ECO:0000259" key="12">
    <source>
        <dbReference type="PROSITE" id="PS51292"/>
    </source>
</evidence>
<keyword evidence="9 11" id="KW-0472">Membrane</keyword>
<feature type="domain" description="RING-CH-type" evidence="12">
    <location>
        <begin position="41"/>
        <end position="105"/>
    </location>
</feature>
<keyword evidence="7" id="KW-0862">Zinc</keyword>
<feature type="region of interest" description="Disordered" evidence="10">
    <location>
        <begin position="12"/>
        <end position="44"/>
    </location>
</feature>
<evidence type="ECO:0000256" key="6">
    <source>
        <dbReference type="ARBA" id="ARBA00022786"/>
    </source>
</evidence>
<keyword evidence="4" id="KW-0479">Metal-binding</keyword>
<dbReference type="SMART" id="SM00744">
    <property type="entry name" value="RINGv"/>
    <property type="match status" value="1"/>
</dbReference>
<dbReference type="PANTHER" id="PTHR46065">
    <property type="entry name" value="E3 UBIQUITIN-PROTEIN LIGASE MARCH 2/3 FAMILY MEMBER"/>
    <property type="match status" value="1"/>
</dbReference>
<feature type="transmembrane region" description="Helical" evidence="11">
    <location>
        <begin position="210"/>
        <end position="239"/>
    </location>
</feature>
<dbReference type="Gene3D" id="3.30.40.10">
    <property type="entry name" value="Zinc/RING finger domain, C3HC4 (zinc finger)"/>
    <property type="match status" value="1"/>
</dbReference>
<dbReference type="InterPro" id="IPR011016">
    <property type="entry name" value="Znf_RING-CH"/>
</dbReference>
<protein>
    <recommendedName>
        <fullName evidence="12">RING-CH-type domain-containing protein</fullName>
    </recommendedName>
</protein>
<evidence type="ECO:0000256" key="3">
    <source>
        <dbReference type="ARBA" id="ARBA00022692"/>
    </source>
</evidence>
<keyword evidence="3 11" id="KW-0812">Transmembrane</keyword>
<accession>A0A830HLF2</accession>
<dbReference type="PANTHER" id="PTHR46065:SF3">
    <property type="entry name" value="FI20425P1"/>
    <property type="match status" value="1"/>
</dbReference>
<feature type="transmembrane region" description="Helical" evidence="11">
    <location>
        <begin position="117"/>
        <end position="149"/>
    </location>
</feature>
<keyword evidence="14" id="KW-1185">Reference proteome</keyword>
<evidence type="ECO:0000256" key="2">
    <source>
        <dbReference type="ARBA" id="ARBA00022679"/>
    </source>
</evidence>
<keyword evidence="2" id="KW-0808">Transferase</keyword>